<dbReference type="AlphaFoldDB" id="A0A162KLD2"/>
<evidence type="ECO:0000256" key="8">
    <source>
        <dbReference type="ARBA" id="ARBA00031985"/>
    </source>
</evidence>
<dbReference type="PRINTS" id="PR00417">
    <property type="entry name" value="PRTPISMRASEI"/>
</dbReference>
<dbReference type="PANTHER" id="PTHR11390">
    <property type="entry name" value="PROKARYOTIC DNA TOPOISOMERASE"/>
    <property type="match status" value="1"/>
</dbReference>
<dbReference type="PROSITE" id="PS52039">
    <property type="entry name" value="TOPO_IA_2"/>
    <property type="match status" value="1"/>
</dbReference>
<sequence>MKSLIIAEKPSLAMSIVKSIGNMERNNGYFENKNYIVTFAYGHLLQLYDVDDYFGREKTKWSLEELPFVPKEFKFRLRKDEGVKKQYEIIKSLIKRNDAQEIVNCGDADREGEVIVNNIIFRAFKEEHVTKPVKRLWLPEQTRQTIIQNLKNLRDDIEYKNLYDEGLARTYLDWSYGINLTRYLSIKSGSFLPVGRVLIPIVKYVYDRDEKIENFKPETYFEIGAVINKDNLHIKAKLKDRKFAANERDKAEKLLDNLKDKKAIVDKVEKKKVKKQPPKLFSLDTLQNKMFKEEKMSLDDTLKNLQKLYEDGYTTYPRTNTEYLAENEKDRIKSVIAAVKENFNADISFKDNKKIFNSKKVESHSAITPTIKIPPKEKLSEGEKKVYTAIKNRFISNFLNEETIIEETSVVIKIDDEIIQLKGNVIKSPGFLKYEKSKRENELPQFVEGEELDTKFSVDQKETQKPGRVTESELNNFLKNPFKKQEVEDLQGENDDEEYKLILEGCEIGTVATRAGIIKNAKKYEYIKELKGHLECENKGKKLIEALEKLKIDLNKEKTVEFGKQLKKVYKEEIGISEIIDKVKDELNSIVQNGNKIKIEKLYLYNNKLDSKIKIESIGKCPVCHEGEVVENKSGYGCNRWKEGCKFFVGNKIAGKEILKTHVKKLIKDCRTNVIKGFKSKSGKKFNASLVIDKEGKIVFNFENEVLGKCPCCGHDIVEGKKAFGCSNWKEGCKFTIWKDDKYLACMGKKPTKTVVRELLKNGKVKIKGLKSKDGNIFDAYFMLIKNENENKDKYPYKWKMQITK</sequence>
<comment type="caution">
    <text evidence="14">The sequence shown here is derived from an EMBL/GenBank/DDBJ whole genome shotgun (WGS) entry which is preliminary data.</text>
</comment>
<feature type="coiled-coil region" evidence="11">
    <location>
        <begin position="241"/>
        <end position="308"/>
    </location>
</feature>
<dbReference type="InterPro" id="IPR013825">
    <property type="entry name" value="Topo_IA_cen_sub2"/>
</dbReference>
<dbReference type="OrthoDB" id="9803554at2"/>
<reference evidence="14 15" key="1">
    <citation type="journal article" date="2015" name="Biotechnol. Bioeng.">
        <title>Genome sequence and phenotypic characterization of Caulobacter segnis.</title>
        <authorList>
            <person name="Patel S."/>
            <person name="Fletcher B."/>
            <person name="Scott D.C."/>
            <person name="Ely B."/>
        </authorList>
    </citation>
    <scope>NUCLEOTIDE SEQUENCE [LARGE SCALE GENOMIC DNA]</scope>
    <source>
        <strain evidence="14 15">ERI-2</strain>
    </source>
</reference>
<dbReference type="Pfam" id="PF01131">
    <property type="entry name" value="Topoisom_bac"/>
    <property type="match status" value="1"/>
</dbReference>
<evidence type="ECO:0000313" key="14">
    <source>
        <dbReference type="EMBL" id="OAA83822.1"/>
    </source>
</evidence>
<organism evidence="14 15">
    <name type="scientific">Clostridium ljungdahlii</name>
    <dbReference type="NCBI Taxonomy" id="1538"/>
    <lineage>
        <taxon>Bacteria</taxon>
        <taxon>Bacillati</taxon>
        <taxon>Bacillota</taxon>
        <taxon>Clostridia</taxon>
        <taxon>Eubacteriales</taxon>
        <taxon>Clostridiaceae</taxon>
        <taxon>Clostridium</taxon>
    </lineage>
</organism>
<proteinExistence type="inferred from homology"/>
<dbReference type="Pfam" id="PF01751">
    <property type="entry name" value="Toprim"/>
    <property type="match status" value="1"/>
</dbReference>
<dbReference type="PANTHER" id="PTHR11390:SF21">
    <property type="entry name" value="DNA TOPOISOMERASE 3-ALPHA"/>
    <property type="match status" value="1"/>
</dbReference>
<dbReference type="SMART" id="SM00436">
    <property type="entry name" value="TOP1Bc"/>
    <property type="match status" value="1"/>
</dbReference>
<evidence type="ECO:0000256" key="5">
    <source>
        <dbReference type="ARBA" id="ARBA00023125"/>
    </source>
</evidence>
<dbReference type="CDD" id="cd03362">
    <property type="entry name" value="TOPRIM_TopoIA_TopoIII"/>
    <property type="match status" value="1"/>
</dbReference>
<dbReference type="GO" id="GO:0006281">
    <property type="term" value="P:DNA repair"/>
    <property type="evidence" value="ECO:0007669"/>
    <property type="project" value="TreeGrafter"/>
</dbReference>
<name>A0A162KLD2_9CLOT</name>
<evidence type="ECO:0000256" key="7">
    <source>
        <dbReference type="ARBA" id="ARBA00030003"/>
    </source>
</evidence>
<protein>
    <recommendedName>
        <fullName evidence="3">DNA topoisomerase</fullName>
        <ecNumber evidence="3">5.6.2.1</ecNumber>
    </recommendedName>
    <alternativeName>
        <fullName evidence="10">Omega-protein</fullName>
    </alternativeName>
    <alternativeName>
        <fullName evidence="9">Relaxing enzyme</fullName>
    </alternativeName>
    <alternativeName>
        <fullName evidence="7">Swivelase</fullName>
    </alternativeName>
    <alternativeName>
        <fullName evidence="8">Untwisting enzyme</fullName>
    </alternativeName>
</protein>
<comment type="similarity">
    <text evidence="2">Belongs to the type IA topoisomerase family.</text>
</comment>
<dbReference type="InterPro" id="IPR006171">
    <property type="entry name" value="TOPRIM_dom"/>
</dbReference>
<dbReference type="InterPro" id="IPR003601">
    <property type="entry name" value="Topo_IA_2"/>
</dbReference>
<dbReference type="InterPro" id="IPR000380">
    <property type="entry name" value="Topo_IA"/>
</dbReference>
<evidence type="ECO:0000256" key="9">
    <source>
        <dbReference type="ARBA" id="ARBA00032235"/>
    </source>
</evidence>
<dbReference type="Gene3D" id="1.10.290.10">
    <property type="entry name" value="Topoisomerase I, domain 4"/>
    <property type="match status" value="1"/>
</dbReference>
<dbReference type="Gene3D" id="1.10.460.10">
    <property type="entry name" value="Topoisomerase I, domain 2"/>
    <property type="match status" value="1"/>
</dbReference>
<dbReference type="InterPro" id="IPR013497">
    <property type="entry name" value="Topo_IA_cen"/>
</dbReference>
<evidence type="ECO:0000259" key="12">
    <source>
        <dbReference type="PROSITE" id="PS50880"/>
    </source>
</evidence>
<dbReference type="EMBL" id="LITT01000046">
    <property type="protein sequence ID" value="OAA83822.1"/>
    <property type="molecule type" value="Genomic_DNA"/>
</dbReference>
<dbReference type="SMART" id="SM00437">
    <property type="entry name" value="TOP1Ac"/>
    <property type="match status" value="1"/>
</dbReference>
<dbReference type="RefSeq" id="WP_082848526.1">
    <property type="nucleotide sequence ID" value="NZ_LITT01000046.1"/>
</dbReference>
<dbReference type="Proteomes" id="UP000077407">
    <property type="component" value="Unassembled WGS sequence"/>
</dbReference>
<dbReference type="GO" id="GO:0006310">
    <property type="term" value="P:DNA recombination"/>
    <property type="evidence" value="ECO:0007669"/>
    <property type="project" value="TreeGrafter"/>
</dbReference>
<dbReference type="InterPro" id="IPR013824">
    <property type="entry name" value="Topo_IA_cen_sub1"/>
</dbReference>
<dbReference type="GO" id="GO:0043597">
    <property type="term" value="C:cytoplasmic replication fork"/>
    <property type="evidence" value="ECO:0007669"/>
    <property type="project" value="TreeGrafter"/>
</dbReference>
<evidence type="ECO:0000256" key="11">
    <source>
        <dbReference type="SAM" id="Coils"/>
    </source>
</evidence>
<accession>A0A162KLD2</accession>
<dbReference type="GO" id="GO:0003677">
    <property type="term" value="F:DNA binding"/>
    <property type="evidence" value="ECO:0007669"/>
    <property type="project" value="UniProtKB-KW"/>
</dbReference>
<evidence type="ECO:0000256" key="3">
    <source>
        <dbReference type="ARBA" id="ARBA00012891"/>
    </source>
</evidence>
<dbReference type="PROSITE" id="PS50880">
    <property type="entry name" value="TOPRIM"/>
    <property type="match status" value="1"/>
</dbReference>
<evidence type="ECO:0000313" key="15">
    <source>
        <dbReference type="Proteomes" id="UP000077407"/>
    </source>
</evidence>
<comment type="catalytic activity">
    <reaction evidence="1">
        <text>ATP-independent breakage of single-stranded DNA, followed by passage and rejoining.</text>
        <dbReference type="EC" id="5.6.2.1"/>
    </reaction>
</comment>
<evidence type="ECO:0000256" key="2">
    <source>
        <dbReference type="ARBA" id="ARBA00009446"/>
    </source>
</evidence>
<dbReference type="InterPro" id="IPR025589">
    <property type="entry name" value="Toprim_C_rpt"/>
</dbReference>
<feature type="domain" description="Topo IA-type catalytic" evidence="13">
    <location>
        <begin position="159"/>
        <end position="591"/>
    </location>
</feature>
<evidence type="ECO:0000256" key="4">
    <source>
        <dbReference type="ARBA" id="ARBA00023029"/>
    </source>
</evidence>
<evidence type="ECO:0000256" key="10">
    <source>
        <dbReference type="ARBA" id="ARBA00032877"/>
    </source>
</evidence>
<dbReference type="SMART" id="SM00493">
    <property type="entry name" value="TOPRIM"/>
    <property type="match status" value="1"/>
</dbReference>
<dbReference type="InterPro" id="IPR013826">
    <property type="entry name" value="Topo_IA_cen_sub3"/>
</dbReference>
<dbReference type="Pfam" id="PF13342">
    <property type="entry name" value="Toprim_Crpt"/>
    <property type="match status" value="2"/>
</dbReference>
<dbReference type="SUPFAM" id="SSF56712">
    <property type="entry name" value="Prokaryotic type I DNA topoisomerase"/>
    <property type="match status" value="1"/>
</dbReference>
<dbReference type="EC" id="5.6.2.1" evidence="3"/>
<dbReference type="GO" id="GO:0006265">
    <property type="term" value="P:DNA topological change"/>
    <property type="evidence" value="ECO:0007669"/>
    <property type="project" value="InterPro"/>
</dbReference>
<evidence type="ECO:0000256" key="6">
    <source>
        <dbReference type="ARBA" id="ARBA00023235"/>
    </source>
</evidence>
<dbReference type="Gene3D" id="2.70.20.10">
    <property type="entry name" value="Topoisomerase I, domain 3"/>
    <property type="match status" value="1"/>
</dbReference>
<evidence type="ECO:0000259" key="13">
    <source>
        <dbReference type="PROSITE" id="PS52039"/>
    </source>
</evidence>
<dbReference type="InterPro" id="IPR023406">
    <property type="entry name" value="Topo_IA_AS"/>
</dbReference>
<dbReference type="InterPro" id="IPR023405">
    <property type="entry name" value="Topo_IA_core_domain"/>
</dbReference>
<dbReference type="GO" id="GO:0003917">
    <property type="term" value="F:DNA topoisomerase type I (single strand cut, ATP-independent) activity"/>
    <property type="evidence" value="ECO:0007669"/>
    <property type="project" value="UniProtKB-EC"/>
</dbReference>
<dbReference type="InterPro" id="IPR034144">
    <property type="entry name" value="TOPRIM_TopoIII"/>
</dbReference>
<keyword evidence="11" id="KW-0175">Coiled coil</keyword>
<evidence type="ECO:0000256" key="1">
    <source>
        <dbReference type="ARBA" id="ARBA00000213"/>
    </source>
</evidence>
<keyword evidence="4" id="KW-0799">Topoisomerase</keyword>
<keyword evidence="5" id="KW-0238">DNA-binding</keyword>
<dbReference type="Gene3D" id="3.40.50.140">
    <property type="match status" value="1"/>
</dbReference>
<gene>
    <name evidence="14" type="primary">topB_1</name>
    <name evidence="14" type="ORF">WY13_02951</name>
</gene>
<keyword evidence="6 14" id="KW-0413">Isomerase</keyword>
<dbReference type="InterPro" id="IPR003602">
    <property type="entry name" value="Topo_IA_DNA-bd_dom"/>
</dbReference>
<dbReference type="PROSITE" id="PS00396">
    <property type="entry name" value="TOPO_IA_1"/>
    <property type="match status" value="1"/>
</dbReference>
<feature type="domain" description="Toprim" evidence="12">
    <location>
        <begin position="2"/>
        <end position="139"/>
    </location>
</feature>
<dbReference type="PATRIC" id="fig|1538.10.peg.2966"/>